<keyword evidence="1 4" id="KW-0489">Methyltransferase</keyword>
<keyword evidence="2 4" id="KW-0808">Transferase</keyword>
<dbReference type="Gene3D" id="3.40.50.150">
    <property type="entry name" value="Vaccinia Virus protein VP39"/>
    <property type="match status" value="1"/>
</dbReference>
<dbReference type="KEGG" id="stri:C7M71_002040"/>
<dbReference type="PANTHER" id="PTHR10509:SF14">
    <property type="entry name" value="CAFFEOYL-COA O-METHYLTRANSFERASE 3-RELATED"/>
    <property type="match status" value="1"/>
</dbReference>
<evidence type="ECO:0000256" key="1">
    <source>
        <dbReference type="ARBA" id="ARBA00022603"/>
    </source>
</evidence>
<dbReference type="SUPFAM" id="SSF53335">
    <property type="entry name" value="S-adenosyl-L-methionine-dependent methyltransferases"/>
    <property type="match status" value="1"/>
</dbReference>
<protein>
    <submittedName>
        <fullName evidence="4">O-methyltransferase</fullName>
    </submittedName>
</protein>
<evidence type="ECO:0000256" key="2">
    <source>
        <dbReference type="ARBA" id="ARBA00022679"/>
    </source>
</evidence>
<dbReference type="GO" id="GO:0032259">
    <property type="term" value="P:methylation"/>
    <property type="evidence" value="ECO:0007669"/>
    <property type="project" value="UniProtKB-KW"/>
</dbReference>
<evidence type="ECO:0000256" key="3">
    <source>
        <dbReference type="ARBA" id="ARBA00022691"/>
    </source>
</evidence>
<dbReference type="Pfam" id="PF01596">
    <property type="entry name" value="Methyltransf_3"/>
    <property type="match status" value="1"/>
</dbReference>
<dbReference type="GO" id="GO:0008171">
    <property type="term" value="F:O-methyltransferase activity"/>
    <property type="evidence" value="ECO:0007669"/>
    <property type="project" value="InterPro"/>
</dbReference>
<accession>A0A345SRT1</accession>
<dbReference type="Proteomes" id="UP000249340">
    <property type="component" value="Chromosome"/>
</dbReference>
<dbReference type="AlphaFoldDB" id="A0A345SRT1"/>
<dbReference type="OrthoDB" id="9799672at2"/>
<proteinExistence type="predicted"/>
<dbReference type="CDD" id="cd02440">
    <property type="entry name" value="AdoMet_MTases"/>
    <property type="match status" value="1"/>
</dbReference>
<organism evidence="4 5">
    <name type="scientific">Peterkaempfera bronchialis</name>
    <dbReference type="NCBI Taxonomy" id="2126346"/>
    <lineage>
        <taxon>Bacteria</taxon>
        <taxon>Bacillati</taxon>
        <taxon>Actinomycetota</taxon>
        <taxon>Actinomycetes</taxon>
        <taxon>Kitasatosporales</taxon>
        <taxon>Streptomycetaceae</taxon>
        <taxon>Peterkaempfera</taxon>
    </lineage>
</organism>
<dbReference type="PANTHER" id="PTHR10509">
    <property type="entry name" value="O-METHYLTRANSFERASE-RELATED"/>
    <property type="match status" value="1"/>
</dbReference>
<dbReference type="InterPro" id="IPR002935">
    <property type="entry name" value="SAM_O-MeTrfase"/>
</dbReference>
<keyword evidence="3" id="KW-0949">S-adenosyl-L-methionine</keyword>
<dbReference type="InterPro" id="IPR050362">
    <property type="entry name" value="Cation-dep_OMT"/>
</dbReference>
<name>A0A345SRT1_9ACTN</name>
<dbReference type="EMBL" id="CP031264">
    <property type="protein sequence ID" value="AXI76436.1"/>
    <property type="molecule type" value="Genomic_DNA"/>
</dbReference>
<keyword evidence="5" id="KW-1185">Reference proteome</keyword>
<dbReference type="PROSITE" id="PS51682">
    <property type="entry name" value="SAM_OMT_I"/>
    <property type="match status" value="1"/>
</dbReference>
<reference evidence="5" key="1">
    <citation type="submission" date="2018-07" db="EMBL/GenBank/DDBJ databases">
        <title>Streptacidiphilus bronchialis DSM 106435 chromosome.</title>
        <authorList>
            <person name="Batra D."/>
            <person name="Gulvik C.A."/>
        </authorList>
    </citation>
    <scope>NUCLEOTIDE SEQUENCE [LARGE SCALE GENOMIC DNA]</scope>
    <source>
        <strain evidence="5">DSM 106435</strain>
    </source>
</reference>
<evidence type="ECO:0000313" key="4">
    <source>
        <dbReference type="EMBL" id="AXI76436.1"/>
    </source>
</evidence>
<dbReference type="RefSeq" id="WP_111492001.1">
    <property type="nucleotide sequence ID" value="NZ_CP031264.1"/>
</dbReference>
<dbReference type="GO" id="GO:0008757">
    <property type="term" value="F:S-adenosylmethionine-dependent methyltransferase activity"/>
    <property type="evidence" value="ECO:0007669"/>
    <property type="project" value="TreeGrafter"/>
</dbReference>
<evidence type="ECO:0000313" key="5">
    <source>
        <dbReference type="Proteomes" id="UP000249340"/>
    </source>
</evidence>
<dbReference type="InterPro" id="IPR029063">
    <property type="entry name" value="SAM-dependent_MTases_sf"/>
</dbReference>
<gene>
    <name evidence="4" type="ORF">C7M71_002040</name>
</gene>
<sequence>MTQDRWTAVDQYLTATLIGADPTLDAALRASETAGLPSINVTPGQGKLLHLLARVQQARSILEVGTLGGYSTIWLARALPEDGTLVTLEIDPRHAEVARANVERAGLADRVEIRQGAALDILPVLAEQGYGPFDLVFIDADKPSNADYFRWALRFSRPGTVIIVDNTVRGGAVADAASTDPAVQGVRRLHELIAAEPGVTATAVQTVGSKGYDGFTLAVVDAKAAT</sequence>